<dbReference type="GO" id="GO:0016740">
    <property type="term" value="F:transferase activity"/>
    <property type="evidence" value="ECO:0007669"/>
    <property type="project" value="UniProtKB-KW"/>
</dbReference>
<name>A0A495WGG4_9RHOO</name>
<accession>A0A495WGG4</accession>
<keyword evidence="3" id="KW-1185">Reference proteome</keyword>
<dbReference type="InterPro" id="IPR007345">
    <property type="entry name" value="Polysacch_pyruvyl_Trfase"/>
</dbReference>
<comment type="caution">
    <text evidence="2">The sequence shown here is derived from an EMBL/GenBank/DDBJ whole genome shotgun (WGS) entry which is preliminary data.</text>
</comment>
<evidence type="ECO:0000313" key="2">
    <source>
        <dbReference type="EMBL" id="RKT60439.1"/>
    </source>
</evidence>
<organism evidence="2 3">
    <name type="scientific">Azonexus fungiphilus</name>
    <dbReference type="NCBI Taxonomy" id="146940"/>
    <lineage>
        <taxon>Bacteria</taxon>
        <taxon>Pseudomonadati</taxon>
        <taxon>Pseudomonadota</taxon>
        <taxon>Betaproteobacteria</taxon>
        <taxon>Rhodocyclales</taxon>
        <taxon>Azonexaceae</taxon>
        <taxon>Azonexus</taxon>
    </lineage>
</organism>
<gene>
    <name evidence="2" type="ORF">DFR40_0573</name>
</gene>
<sequence length="335" mass="37848">MLQTLVSLFSEYEIVVYTYSDKICKAVYELTGGAIHIITQNRISTFFQFLKDTSTASAVMWGGGTCFMDEGGDGAIKYFLLARLFCKKIYYVGIGIGKTKKIRTKIILAGALLISSKIYLREFDAAKKFPGFYRKKISYVPDLVYRYPLLVNKINNDFSSNSLLVAYRNVEDYFGRAKSKDYLRNFCRAINCLFEHGDFSKIVLVNTDSECDSEDLFFIEKNIFPSGSIEIISIDNGISRVVEEISKASYIITARLHVALMAFANSRKFCLLNYSPKNVSFLEQAGVDGALIEYSDLDDPCVFVDIRNKFYASNFDLISLSGEIDRVVSEIKSSI</sequence>
<dbReference type="AlphaFoldDB" id="A0A495WGG4"/>
<proteinExistence type="predicted"/>
<dbReference type="PANTHER" id="PTHR36836:SF1">
    <property type="entry name" value="COLANIC ACID BIOSYNTHESIS PROTEIN WCAK"/>
    <property type="match status" value="1"/>
</dbReference>
<dbReference type="EMBL" id="RBXP01000011">
    <property type="protein sequence ID" value="RKT60439.1"/>
    <property type="molecule type" value="Genomic_DNA"/>
</dbReference>
<reference evidence="2 3" key="1">
    <citation type="submission" date="2018-10" db="EMBL/GenBank/DDBJ databases">
        <title>Genomic Encyclopedia of Type Strains, Phase IV (KMG-IV): sequencing the most valuable type-strain genomes for metagenomic binning, comparative biology and taxonomic classification.</title>
        <authorList>
            <person name="Goeker M."/>
        </authorList>
    </citation>
    <scope>NUCLEOTIDE SEQUENCE [LARGE SCALE GENOMIC DNA]</scope>
    <source>
        <strain evidence="2 3">DSM 23841</strain>
    </source>
</reference>
<feature type="domain" description="Polysaccharide pyruvyl transferase" evidence="1">
    <location>
        <begin position="39"/>
        <end position="275"/>
    </location>
</feature>
<keyword evidence="2" id="KW-0808">Transferase</keyword>
<dbReference type="Pfam" id="PF04230">
    <property type="entry name" value="PS_pyruv_trans"/>
    <property type="match status" value="1"/>
</dbReference>
<dbReference type="Proteomes" id="UP000270626">
    <property type="component" value="Unassembled WGS sequence"/>
</dbReference>
<evidence type="ECO:0000259" key="1">
    <source>
        <dbReference type="Pfam" id="PF04230"/>
    </source>
</evidence>
<dbReference type="PANTHER" id="PTHR36836">
    <property type="entry name" value="COLANIC ACID BIOSYNTHESIS PROTEIN WCAK"/>
    <property type="match status" value="1"/>
</dbReference>
<evidence type="ECO:0000313" key="3">
    <source>
        <dbReference type="Proteomes" id="UP000270626"/>
    </source>
</evidence>
<protein>
    <submittedName>
        <fullName evidence="2">Polysaccharide pyruvyl transferase</fullName>
    </submittedName>
</protein>